<dbReference type="PROSITE" id="PS51406">
    <property type="entry name" value="FIBRINOGEN_C_2"/>
    <property type="match status" value="1"/>
</dbReference>
<evidence type="ECO:0000259" key="1">
    <source>
        <dbReference type="PROSITE" id="PS51406"/>
    </source>
</evidence>
<dbReference type="Gene3D" id="3.90.215.10">
    <property type="entry name" value="Gamma Fibrinogen, chain A, domain 1"/>
    <property type="match status" value="1"/>
</dbReference>
<dbReference type="SMART" id="SM00186">
    <property type="entry name" value="FBG"/>
    <property type="match status" value="1"/>
</dbReference>
<dbReference type="InterPro" id="IPR002181">
    <property type="entry name" value="Fibrinogen_a/b/g_C_dom"/>
</dbReference>
<dbReference type="Pfam" id="PF00147">
    <property type="entry name" value="Fibrinogen_C"/>
    <property type="match status" value="1"/>
</dbReference>
<dbReference type="OrthoDB" id="10045365at2759"/>
<keyword evidence="3" id="KW-1185">Reference proteome</keyword>
<dbReference type="InterPro" id="IPR036056">
    <property type="entry name" value="Fibrinogen-like_C"/>
</dbReference>
<dbReference type="STRING" id="307972.A0A2G8JR32"/>
<dbReference type="Gene3D" id="2.10.25.10">
    <property type="entry name" value="Laminin"/>
    <property type="match status" value="1"/>
</dbReference>
<dbReference type="Proteomes" id="UP000230750">
    <property type="component" value="Unassembled WGS sequence"/>
</dbReference>
<proteinExistence type="predicted"/>
<dbReference type="InterPro" id="IPR014716">
    <property type="entry name" value="Fibrinogen_a/b/g_C_1"/>
</dbReference>
<dbReference type="EMBL" id="MRZV01001384">
    <property type="protein sequence ID" value="PIK38231.1"/>
    <property type="molecule type" value="Genomic_DNA"/>
</dbReference>
<reference evidence="2 3" key="1">
    <citation type="journal article" date="2017" name="PLoS Biol.">
        <title>The sea cucumber genome provides insights into morphological evolution and visceral regeneration.</title>
        <authorList>
            <person name="Zhang X."/>
            <person name="Sun L."/>
            <person name="Yuan J."/>
            <person name="Sun Y."/>
            <person name="Gao Y."/>
            <person name="Zhang L."/>
            <person name="Li S."/>
            <person name="Dai H."/>
            <person name="Hamel J.F."/>
            <person name="Liu C."/>
            <person name="Yu Y."/>
            <person name="Liu S."/>
            <person name="Lin W."/>
            <person name="Guo K."/>
            <person name="Jin S."/>
            <person name="Xu P."/>
            <person name="Storey K.B."/>
            <person name="Huan P."/>
            <person name="Zhang T."/>
            <person name="Zhou Y."/>
            <person name="Zhang J."/>
            <person name="Lin C."/>
            <person name="Li X."/>
            <person name="Xing L."/>
            <person name="Huo D."/>
            <person name="Sun M."/>
            <person name="Wang L."/>
            <person name="Mercier A."/>
            <person name="Li F."/>
            <person name="Yang H."/>
            <person name="Xiang J."/>
        </authorList>
    </citation>
    <scope>NUCLEOTIDE SEQUENCE [LARGE SCALE GENOMIC DNA]</scope>
    <source>
        <strain evidence="2">Shaxun</strain>
        <tissue evidence="2">Muscle</tissue>
    </source>
</reference>
<feature type="domain" description="Fibrinogen C-terminal" evidence="1">
    <location>
        <begin position="115"/>
        <end position="237"/>
    </location>
</feature>
<accession>A0A2G8JR32</accession>
<evidence type="ECO:0000313" key="3">
    <source>
        <dbReference type="Proteomes" id="UP000230750"/>
    </source>
</evidence>
<organism evidence="2 3">
    <name type="scientific">Stichopus japonicus</name>
    <name type="common">Sea cucumber</name>
    <dbReference type="NCBI Taxonomy" id="307972"/>
    <lineage>
        <taxon>Eukaryota</taxon>
        <taxon>Metazoa</taxon>
        <taxon>Echinodermata</taxon>
        <taxon>Eleutherozoa</taxon>
        <taxon>Echinozoa</taxon>
        <taxon>Holothuroidea</taxon>
        <taxon>Aspidochirotacea</taxon>
        <taxon>Aspidochirotida</taxon>
        <taxon>Stichopodidae</taxon>
        <taxon>Apostichopus</taxon>
    </lineage>
</organism>
<dbReference type="GO" id="GO:0005615">
    <property type="term" value="C:extracellular space"/>
    <property type="evidence" value="ECO:0007669"/>
    <property type="project" value="TreeGrafter"/>
</dbReference>
<dbReference type="PANTHER" id="PTHR19143">
    <property type="entry name" value="FIBRINOGEN/TENASCIN/ANGIOPOEITIN"/>
    <property type="match status" value="1"/>
</dbReference>
<comment type="caution">
    <text evidence="2">The sequence shown here is derived from an EMBL/GenBank/DDBJ whole genome shotgun (WGS) entry which is preliminary data.</text>
</comment>
<protein>
    <submittedName>
        <fullName evidence="2">Angiopoietin-like 1</fullName>
    </submittedName>
</protein>
<dbReference type="CDD" id="cd19941">
    <property type="entry name" value="TIL"/>
    <property type="match status" value="1"/>
</dbReference>
<name>A0A2G8JR32_STIJA</name>
<gene>
    <name evidence="2" type="ORF">BSL78_24929</name>
</gene>
<dbReference type="AlphaFoldDB" id="A0A2G8JR32"/>
<evidence type="ECO:0000313" key="2">
    <source>
        <dbReference type="EMBL" id="PIK38231.1"/>
    </source>
</evidence>
<dbReference type="InterPro" id="IPR050373">
    <property type="entry name" value="Fibrinogen_C-term_domain"/>
</dbReference>
<sequence length="237" mass="26935">MDIDNCSTACQRTCEAPEICQDEVCTDGEVCFCPDGFFMKGSTVYLLNNVDVTYQKADDRSSDFFVNSGCTRKGVCTNGLIIWDEGYACSPKAECGVRNDIRQCYCANGYRGDGVNCTRPPKDCQEIYDDDSTRKSGIYRIKPPDGRVFQRRVDGSQDFYLGWNSYKQGFGNLSINFWLGNDKLYYLTNQKRYEIRIDLVNRYGAPYYAKFDFFRTNDESDNYRLSGVGTYSGTAGL</sequence>
<dbReference type="SUPFAM" id="SSF56496">
    <property type="entry name" value="Fibrinogen C-terminal domain-like"/>
    <property type="match status" value="1"/>
</dbReference>